<dbReference type="PANTHER" id="PTHR37423">
    <property type="entry name" value="SOLUBLE LYTIC MUREIN TRANSGLYCOSYLASE-RELATED"/>
    <property type="match status" value="1"/>
</dbReference>
<name>A0A9C9EKQ6_UNCW3</name>
<dbReference type="EMBL" id="DRIG01000004">
    <property type="protein sequence ID" value="HEC77566.1"/>
    <property type="molecule type" value="Genomic_DNA"/>
</dbReference>
<dbReference type="GO" id="GO:0016020">
    <property type="term" value="C:membrane"/>
    <property type="evidence" value="ECO:0007669"/>
    <property type="project" value="InterPro"/>
</dbReference>
<dbReference type="SUPFAM" id="SSF53955">
    <property type="entry name" value="Lysozyme-like"/>
    <property type="match status" value="1"/>
</dbReference>
<dbReference type="PROSITE" id="PS00922">
    <property type="entry name" value="TRANSGLYCOSYLASE"/>
    <property type="match status" value="1"/>
</dbReference>
<evidence type="ECO:0000256" key="1">
    <source>
        <dbReference type="ARBA" id="ARBA00007734"/>
    </source>
</evidence>
<dbReference type="Proteomes" id="UP000885826">
    <property type="component" value="Unassembled WGS sequence"/>
</dbReference>
<dbReference type="PANTHER" id="PTHR37423:SF2">
    <property type="entry name" value="MEMBRANE-BOUND LYTIC MUREIN TRANSGLYCOSYLASE C"/>
    <property type="match status" value="1"/>
</dbReference>
<sequence length="190" mass="21340">MLLLYLISQVVTQINGGEVMITNLPETAEIEACTPVDTPLVCNEYDRIIAYYCDLYCIDPALVKVLIEKESEFNPNAVSRSGAIGLMQLMPETAEMLGVKDPYNPWDNIEGGVKFLRTLFDMFDGDLELTLAAYHAGPGLVKRLNRVPPIPETVEYVDYIISRYTPAQRTSYLKLTFTEEGVPLITNRPK</sequence>
<dbReference type="Gene3D" id="1.10.530.10">
    <property type="match status" value="1"/>
</dbReference>
<dbReference type="CDD" id="cd00254">
    <property type="entry name" value="LT-like"/>
    <property type="match status" value="1"/>
</dbReference>
<dbReference type="InterPro" id="IPR000189">
    <property type="entry name" value="Transglyc_AS"/>
</dbReference>
<evidence type="ECO:0000259" key="2">
    <source>
        <dbReference type="Pfam" id="PF01464"/>
    </source>
</evidence>
<proteinExistence type="inferred from homology"/>
<dbReference type="AlphaFoldDB" id="A0A9C9EKQ6"/>
<dbReference type="GO" id="GO:0008933">
    <property type="term" value="F:peptidoglycan lytic transglycosylase activity"/>
    <property type="evidence" value="ECO:0007669"/>
    <property type="project" value="InterPro"/>
</dbReference>
<dbReference type="Pfam" id="PF01464">
    <property type="entry name" value="SLT"/>
    <property type="match status" value="1"/>
</dbReference>
<feature type="domain" description="Transglycosylase SLT" evidence="2">
    <location>
        <begin position="56"/>
        <end position="145"/>
    </location>
</feature>
<evidence type="ECO:0000313" key="4">
    <source>
        <dbReference type="Proteomes" id="UP000885826"/>
    </source>
</evidence>
<comment type="similarity">
    <text evidence="1">Belongs to the transglycosylase Slt family.</text>
</comment>
<protein>
    <submittedName>
        <fullName evidence="3">Lytic transglycosylase domain-containing protein</fullName>
    </submittedName>
</protein>
<reference evidence="3" key="1">
    <citation type="journal article" date="2020" name="mSystems">
        <title>Genome- and Community-Level Interaction Insights into Carbon Utilization and Element Cycling Functions of Hydrothermarchaeota in Hydrothermal Sediment.</title>
        <authorList>
            <person name="Zhou Z."/>
            <person name="Liu Y."/>
            <person name="Xu W."/>
            <person name="Pan J."/>
            <person name="Luo Z.H."/>
            <person name="Li M."/>
        </authorList>
    </citation>
    <scope>NUCLEOTIDE SEQUENCE</scope>
    <source>
        <strain evidence="3">HyVt-388</strain>
    </source>
</reference>
<evidence type="ECO:0000313" key="3">
    <source>
        <dbReference type="EMBL" id="HEC77566.1"/>
    </source>
</evidence>
<accession>A0A9C9EKQ6</accession>
<organism evidence="3 4">
    <name type="scientific">candidate division WOR-3 bacterium</name>
    <dbReference type="NCBI Taxonomy" id="2052148"/>
    <lineage>
        <taxon>Bacteria</taxon>
        <taxon>Bacteria division WOR-3</taxon>
    </lineage>
</organism>
<dbReference type="InterPro" id="IPR008258">
    <property type="entry name" value="Transglycosylase_SLT_dom_1"/>
</dbReference>
<gene>
    <name evidence="3" type="ORF">ENI34_00300</name>
</gene>
<dbReference type="GO" id="GO:0000270">
    <property type="term" value="P:peptidoglycan metabolic process"/>
    <property type="evidence" value="ECO:0007669"/>
    <property type="project" value="InterPro"/>
</dbReference>
<comment type="caution">
    <text evidence="3">The sequence shown here is derived from an EMBL/GenBank/DDBJ whole genome shotgun (WGS) entry which is preliminary data.</text>
</comment>
<dbReference type="InterPro" id="IPR023346">
    <property type="entry name" value="Lysozyme-like_dom_sf"/>
</dbReference>